<name>A0A1E5NZX2_9ACTN</name>
<dbReference type="PANTHER" id="PTHR11731">
    <property type="entry name" value="PROTEASE FAMILY S9B,C DIPEPTIDYL-PEPTIDASE IV-RELATED"/>
    <property type="match status" value="1"/>
</dbReference>
<dbReference type="OrthoDB" id="9812921at2"/>
<dbReference type="SUPFAM" id="SSF82171">
    <property type="entry name" value="DPP6 N-terminal domain-like"/>
    <property type="match status" value="1"/>
</dbReference>
<dbReference type="Pfam" id="PF00326">
    <property type="entry name" value="Peptidase_S9"/>
    <property type="match status" value="1"/>
</dbReference>
<gene>
    <name evidence="3" type="ORF">BGK67_32770</name>
</gene>
<dbReference type="RefSeq" id="WP_069924385.1">
    <property type="nucleotide sequence ID" value="NZ_MEHK01000002.1"/>
</dbReference>
<dbReference type="GO" id="GO:0008236">
    <property type="term" value="F:serine-type peptidase activity"/>
    <property type="evidence" value="ECO:0007669"/>
    <property type="project" value="InterPro"/>
</dbReference>
<dbReference type="STRING" id="36818.BGK67_32770"/>
<dbReference type="InterPro" id="IPR029058">
    <property type="entry name" value="AB_hydrolase_fold"/>
</dbReference>
<proteinExistence type="predicted"/>
<accession>A0A1E5NZX2</accession>
<dbReference type="InterPro" id="IPR002469">
    <property type="entry name" value="Peptidase_S9B_N"/>
</dbReference>
<feature type="domain" description="Dipeptidylpeptidase IV N-terminal" evidence="2">
    <location>
        <begin position="134"/>
        <end position="451"/>
    </location>
</feature>
<dbReference type="InterPro" id="IPR050278">
    <property type="entry name" value="Serine_Prot_S9B/DPPIV"/>
</dbReference>
<evidence type="ECO:0000313" key="4">
    <source>
        <dbReference type="Proteomes" id="UP000095705"/>
    </source>
</evidence>
<keyword evidence="4" id="KW-1185">Reference proteome</keyword>
<organism evidence="3 4">
    <name type="scientific">Streptomyces subrutilus</name>
    <dbReference type="NCBI Taxonomy" id="36818"/>
    <lineage>
        <taxon>Bacteria</taxon>
        <taxon>Bacillati</taxon>
        <taxon>Actinomycetota</taxon>
        <taxon>Actinomycetes</taxon>
        <taxon>Kitasatosporales</taxon>
        <taxon>Streptomycetaceae</taxon>
        <taxon>Streptomyces</taxon>
    </lineage>
</organism>
<feature type="domain" description="Peptidase S9 prolyl oligopeptidase catalytic" evidence="1">
    <location>
        <begin position="540"/>
        <end position="731"/>
    </location>
</feature>
<dbReference type="GO" id="GO:0006508">
    <property type="term" value="P:proteolysis"/>
    <property type="evidence" value="ECO:0007669"/>
    <property type="project" value="InterPro"/>
</dbReference>
<dbReference type="Proteomes" id="UP000095705">
    <property type="component" value="Unassembled WGS sequence"/>
</dbReference>
<dbReference type="Gene3D" id="3.40.50.1820">
    <property type="entry name" value="alpha/beta hydrolase"/>
    <property type="match status" value="1"/>
</dbReference>
<sequence length="758" mass="82469">MSTTENYQAAEQLLRRPARPGELVTGDKVRPQWIDGGARFWYAVRNGAGSRFVRVDPAAGTREPAFDHTRLAAALSAASGQRADPGALPFAAVELSGDAVEFAAFGQYWRCRLDGYACEPAEFTPPGNPLEVPAPDGKTAVSRRGHDLWARSLTDGREWALTTDGAPGHQYGAGPDCTANATLLRKIGLPHLPPAVAWSPDSTKVLAHRTDEREVRLTHLVEAAPADGGAPRLHPQRYAYPGDAHMPLAELVVLDVAEGTVVRARAEPLPMPQLSPITAKWAWWAPDSSAVYYLGRPRDLRTLTLHRLDPVTGEVTTVLSETAATRVEPNQSLYEEPIVRVLADEVLWYSQRDGWGHLYRYDLRTGALLGQVTSGPWAVRQILRVDEARRVVYFTASGLVDEDPYRRTVCRVGLDGSGFTRLTDDELDHVVTLPDSGDYFIDSASTVDTPPVTRVRDWDGRVLVELERADIGRLTATGWTPPERFRVKAADGVTDLYGVLYRPRGFDPAQRYPVVDSVYPGPQVNRVAPCFDPGGMGLDAEPLAALGFVVVALDGRGAPGRSKAFHDASYGRLADAGGLADHVAALRQLAGTRPWMDLDRVGVFGHSGGGFAAARAMLDFPHVYKAGVALSGSHDARFFNLGFVETYDGADNPEAWARASNPELADRLEGGLLLVHGEMDDQVHPHHSLRLADRLIAAGKDVELLVVPGAEHTFIDCLAYVRGRCWDFLVRELTGTPPPGHRPAPIPIGPELLAEMFA</sequence>
<dbReference type="SUPFAM" id="SSF53474">
    <property type="entry name" value="alpha/beta-Hydrolases"/>
    <property type="match status" value="1"/>
</dbReference>
<protein>
    <submittedName>
        <fullName evidence="3">Peptidase S9</fullName>
    </submittedName>
</protein>
<comment type="caution">
    <text evidence="3">The sequence shown here is derived from an EMBL/GenBank/DDBJ whole genome shotgun (WGS) entry which is preliminary data.</text>
</comment>
<evidence type="ECO:0000313" key="3">
    <source>
        <dbReference type="EMBL" id="OEJ22334.1"/>
    </source>
</evidence>
<dbReference type="EMBL" id="MEHK01000002">
    <property type="protein sequence ID" value="OEJ22334.1"/>
    <property type="molecule type" value="Genomic_DNA"/>
</dbReference>
<dbReference type="AlphaFoldDB" id="A0A1E5NZX2"/>
<dbReference type="Pfam" id="PF00930">
    <property type="entry name" value="DPPIV_N"/>
    <property type="match status" value="1"/>
</dbReference>
<dbReference type="PANTHER" id="PTHR11731:SF118">
    <property type="entry name" value="BLR1971 PROTEIN"/>
    <property type="match status" value="1"/>
</dbReference>
<evidence type="ECO:0000259" key="2">
    <source>
        <dbReference type="Pfam" id="PF00930"/>
    </source>
</evidence>
<reference evidence="3 4" key="1">
    <citation type="submission" date="2016-08" db="EMBL/GenBank/DDBJ databases">
        <title>The complete genome of Streptomyces subrutilus 10-1-1.</title>
        <authorList>
            <person name="Chen X."/>
        </authorList>
    </citation>
    <scope>NUCLEOTIDE SEQUENCE [LARGE SCALE GENOMIC DNA]</scope>
    <source>
        <strain evidence="3 4">10-1-1</strain>
    </source>
</reference>
<dbReference type="Gene3D" id="2.140.10.30">
    <property type="entry name" value="Dipeptidylpeptidase IV, N-terminal domain"/>
    <property type="match status" value="1"/>
</dbReference>
<evidence type="ECO:0000259" key="1">
    <source>
        <dbReference type="Pfam" id="PF00326"/>
    </source>
</evidence>
<dbReference type="InterPro" id="IPR001375">
    <property type="entry name" value="Peptidase_S9_cat"/>
</dbReference>